<dbReference type="PROSITE" id="PS51371">
    <property type="entry name" value="CBS"/>
    <property type="match status" value="2"/>
</dbReference>
<evidence type="ECO:0000313" key="7">
    <source>
        <dbReference type="EMBL" id="KAK1277504.1"/>
    </source>
</evidence>
<keyword evidence="4" id="KW-0175">Coiled coil</keyword>
<dbReference type="GO" id="GO:0009507">
    <property type="term" value="C:chloroplast"/>
    <property type="evidence" value="ECO:0007669"/>
    <property type="project" value="UniProtKB-ARBA"/>
</dbReference>
<dbReference type="Gene3D" id="2.120.10.80">
    <property type="entry name" value="Kelch-type beta propeller"/>
    <property type="match status" value="2"/>
</dbReference>
<dbReference type="InterPro" id="IPR032640">
    <property type="entry name" value="AMPK1_CBM"/>
</dbReference>
<feature type="compositionally biased region" description="Basic and acidic residues" evidence="5">
    <location>
        <begin position="787"/>
        <end position="800"/>
    </location>
</feature>
<dbReference type="InterPro" id="IPR056819">
    <property type="entry name" value="ACBP4-6_C"/>
</dbReference>
<dbReference type="InterPro" id="IPR014756">
    <property type="entry name" value="Ig_E-set"/>
</dbReference>
<dbReference type="InterPro" id="IPR000644">
    <property type="entry name" value="CBS_dom"/>
</dbReference>
<feature type="coiled-coil region" evidence="4">
    <location>
        <begin position="1000"/>
        <end position="1076"/>
    </location>
</feature>
<feature type="domain" description="CBS" evidence="6">
    <location>
        <begin position="360"/>
        <end position="422"/>
    </location>
</feature>
<feature type="domain" description="CBS" evidence="6">
    <location>
        <begin position="175"/>
        <end position="237"/>
    </location>
</feature>
<name>A0AAV9BN19_ACOGR</name>
<keyword evidence="8" id="KW-1185">Reference proteome</keyword>
<reference evidence="7" key="2">
    <citation type="submission" date="2023-06" db="EMBL/GenBank/DDBJ databases">
        <authorList>
            <person name="Ma L."/>
            <person name="Liu K.-W."/>
            <person name="Li Z."/>
            <person name="Hsiao Y.-Y."/>
            <person name="Qi Y."/>
            <person name="Fu T."/>
            <person name="Tang G."/>
            <person name="Zhang D."/>
            <person name="Sun W.-H."/>
            <person name="Liu D.-K."/>
            <person name="Li Y."/>
            <person name="Chen G.-Z."/>
            <person name="Liu X.-D."/>
            <person name="Liao X.-Y."/>
            <person name="Jiang Y.-T."/>
            <person name="Yu X."/>
            <person name="Hao Y."/>
            <person name="Huang J."/>
            <person name="Zhao X.-W."/>
            <person name="Ke S."/>
            <person name="Chen Y.-Y."/>
            <person name="Wu W.-L."/>
            <person name="Hsu J.-L."/>
            <person name="Lin Y.-F."/>
            <person name="Huang M.-D."/>
            <person name="Li C.-Y."/>
            <person name="Huang L."/>
            <person name="Wang Z.-W."/>
            <person name="Zhao X."/>
            <person name="Zhong W.-Y."/>
            <person name="Peng D.-H."/>
            <person name="Ahmad S."/>
            <person name="Lan S."/>
            <person name="Zhang J.-S."/>
            <person name="Tsai W.-C."/>
            <person name="Van De Peer Y."/>
            <person name="Liu Z.-J."/>
        </authorList>
    </citation>
    <scope>NUCLEOTIDE SEQUENCE</scope>
    <source>
        <strain evidence="7">SCP</strain>
        <tissue evidence="7">Leaves</tissue>
    </source>
</reference>
<feature type="region of interest" description="Disordered" evidence="5">
    <location>
        <begin position="787"/>
        <end position="818"/>
    </location>
</feature>
<gene>
    <name evidence="7" type="ORF">QJS04_geneDACA003305</name>
</gene>
<feature type="region of interest" description="Disordered" evidence="5">
    <location>
        <begin position="931"/>
        <end position="966"/>
    </location>
</feature>
<sequence>MFSSGIDSMPDGGGGARGGGNSLAGGVLLPMRFVWPYGGTRVYLTGSFMGWTEGLQMSPVEGCPTVFQVVYSLPPGYHQYKFCVDGEWRHDERQPSVVGDYGIVNTVLLARPDHITSFSSQDIPRSGSNMEVDNEIFRRVVTVSSEGVPRISEADVEVSRQRISAFLSTHIAYELFPESGKVIALDINLPVKQAFHILYEQGISVAPLWDLYKGKFVGVLSASDFILILRELGNHGSNLTEEELETHSIAAWKTGKMQLNKQFDGHGRPFQKELIYASPFDSLKDIALKILQNQVATVPIIHSSSQDGSYPQLLHLASLSGILKCICRHFRHSSSSLPILQQPVCAIRLGTWVPKIGESNGRPLAMLRPNATLSAALSLLVEARVSAIPIVDDNDSLLDIYSRSDITALAKDRAYAQIRLDEMSVHQALQLGQDVSSPNGFFNGQRCQMCLRSDPLHKVMERLSNPGVRRVVIVEAGSKRVEGIISLSDVFRLLLGTHNGDGGDADGLDFRCFDLKNCISGKSENWMVVSTSGEKPVPRFNHAATVIGNKMVVVGGESGHGLLEDVQVSWGKKALLIGGKTDPSSDKVSVWSLDIDTECWSRVDAKGDIPVARSGHTVTRAGTVLILFGGEDAKGRKLNDLHMFDLKSLMWLPLHYTGTGPSSRSNHVATLYDDRVLLVFGGRSKSKILNDLYSLDFETVFILHLEQALVESFVGPNGHPETLVFDVLKAEWSTAVTSPASSITTNKGFSLVLVEHKDRVYLVAFGGNKKEPSNQVEILITIKNEHSMSRRSAPHKDSLLSEKCSTSPNEFTSHLNSSSRSIDSVVRHSLASAMEHHSFSRKSLSETSHGVSNGVSGSVSLRKQLHHEEEHSSLKVLKDIEDDKNKEAGDLLFRNNSFSQASEQRNKPLEAVVQMDATGSSSEEEQEIRLAFNSDNSKSHQKEGTGNLALDHEEIPDTDAKSGSLTTPSSIYQLYETKIANLIRKNSLLDGQLTAASAARETAEKSLASAMKSRQEMEKKLADTTKEVELFKEKLTGVELAQEEANSLSNIVHSDNVRLEHDVAFLKAVLDDTQKELHSTRGVLAGERARAFQLQVEVFHLKQRLQSMENRTPTPRKPFHM</sequence>
<dbReference type="InterPro" id="IPR013783">
    <property type="entry name" value="Ig-like_fold"/>
</dbReference>
<reference evidence="7" key="1">
    <citation type="journal article" date="2023" name="Nat. Commun.">
        <title>Diploid and tetraploid genomes of Acorus and the evolution of monocots.</title>
        <authorList>
            <person name="Ma L."/>
            <person name="Liu K.W."/>
            <person name="Li Z."/>
            <person name="Hsiao Y.Y."/>
            <person name="Qi Y."/>
            <person name="Fu T."/>
            <person name="Tang G.D."/>
            <person name="Zhang D."/>
            <person name="Sun W.H."/>
            <person name="Liu D.K."/>
            <person name="Li Y."/>
            <person name="Chen G.Z."/>
            <person name="Liu X.D."/>
            <person name="Liao X.Y."/>
            <person name="Jiang Y.T."/>
            <person name="Yu X."/>
            <person name="Hao Y."/>
            <person name="Huang J."/>
            <person name="Zhao X.W."/>
            <person name="Ke S."/>
            <person name="Chen Y.Y."/>
            <person name="Wu W.L."/>
            <person name="Hsu J.L."/>
            <person name="Lin Y.F."/>
            <person name="Huang M.D."/>
            <person name="Li C.Y."/>
            <person name="Huang L."/>
            <person name="Wang Z.W."/>
            <person name="Zhao X."/>
            <person name="Zhong W.Y."/>
            <person name="Peng D.H."/>
            <person name="Ahmad S."/>
            <person name="Lan S."/>
            <person name="Zhang J.S."/>
            <person name="Tsai W.C."/>
            <person name="Van de Peer Y."/>
            <person name="Liu Z.J."/>
        </authorList>
    </citation>
    <scope>NUCLEOTIDE SEQUENCE</scope>
    <source>
        <strain evidence="7">SCP</strain>
    </source>
</reference>
<proteinExistence type="predicted"/>
<feature type="compositionally biased region" description="Polar residues" evidence="5">
    <location>
        <begin position="803"/>
        <end position="818"/>
    </location>
</feature>
<dbReference type="Gene3D" id="3.10.580.10">
    <property type="entry name" value="CBS-domain"/>
    <property type="match status" value="2"/>
</dbReference>
<dbReference type="Pfam" id="PF24922">
    <property type="entry name" value="ACBP4_C"/>
    <property type="match status" value="1"/>
</dbReference>
<dbReference type="Proteomes" id="UP001179952">
    <property type="component" value="Unassembled WGS sequence"/>
</dbReference>
<dbReference type="SUPFAM" id="SSF81296">
    <property type="entry name" value="E set domains"/>
    <property type="match status" value="1"/>
</dbReference>
<dbReference type="Pfam" id="PF00571">
    <property type="entry name" value="CBS"/>
    <property type="match status" value="3"/>
</dbReference>
<dbReference type="Pfam" id="PF16561">
    <property type="entry name" value="AMPK1_CBM"/>
    <property type="match status" value="1"/>
</dbReference>
<dbReference type="EMBL" id="JAUJYN010000002">
    <property type="protein sequence ID" value="KAK1277504.1"/>
    <property type="molecule type" value="Genomic_DNA"/>
</dbReference>
<evidence type="ECO:0000256" key="3">
    <source>
        <dbReference type="PROSITE-ProRule" id="PRU00703"/>
    </source>
</evidence>
<dbReference type="AlphaFoldDB" id="A0AAV9BN19"/>
<keyword evidence="1" id="KW-0880">Kelch repeat</keyword>
<evidence type="ECO:0000256" key="1">
    <source>
        <dbReference type="ARBA" id="ARBA00022441"/>
    </source>
</evidence>
<feature type="compositionally biased region" description="Basic and acidic residues" evidence="5">
    <location>
        <begin position="950"/>
        <end position="960"/>
    </location>
</feature>
<dbReference type="PANTHER" id="PTHR46093">
    <property type="entry name" value="ACYL-COA-BINDING DOMAIN-CONTAINING PROTEIN 5"/>
    <property type="match status" value="1"/>
</dbReference>
<dbReference type="Pfam" id="PF24681">
    <property type="entry name" value="Kelch_KLHDC2_KLHL20_DRC7"/>
    <property type="match status" value="1"/>
</dbReference>
<dbReference type="SUPFAM" id="SSF117281">
    <property type="entry name" value="Kelch motif"/>
    <property type="match status" value="1"/>
</dbReference>
<dbReference type="CDD" id="cd02859">
    <property type="entry name" value="E_set_AMPKbeta_like_N"/>
    <property type="match status" value="1"/>
</dbReference>
<dbReference type="Gene3D" id="2.60.40.10">
    <property type="entry name" value="Immunoglobulins"/>
    <property type="match status" value="1"/>
</dbReference>
<dbReference type="FunFam" id="2.60.40.10:FF:001860">
    <property type="entry name" value="Sucrose nonfermenting 4-like protein"/>
    <property type="match status" value="1"/>
</dbReference>
<accession>A0AAV9BN19</accession>
<keyword evidence="2" id="KW-0677">Repeat</keyword>
<comment type="caution">
    <text evidence="7">The sequence shown here is derived from an EMBL/GenBank/DDBJ whole genome shotgun (WGS) entry which is preliminary data.</text>
</comment>
<dbReference type="SUPFAM" id="SSF54631">
    <property type="entry name" value="CBS-domain pair"/>
    <property type="match status" value="2"/>
</dbReference>
<evidence type="ECO:0000259" key="6">
    <source>
        <dbReference type="PROSITE" id="PS51371"/>
    </source>
</evidence>
<dbReference type="InterPro" id="IPR015915">
    <property type="entry name" value="Kelch-typ_b-propeller"/>
</dbReference>
<dbReference type="SMART" id="SM00116">
    <property type="entry name" value="CBS"/>
    <property type="match status" value="4"/>
</dbReference>
<dbReference type="PANTHER" id="PTHR46093:SF4">
    <property type="entry name" value="GALACTOSE OXIDASE_KELCH REPEAT SUPERFAMILY PROTEIN"/>
    <property type="match status" value="1"/>
</dbReference>
<organism evidence="7 8">
    <name type="scientific">Acorus gramineus</name>
    <name type="common">Dwarf sweet flag</name>
    <dbReference type="NCBI Taxonomy" id="55184"/>
    <lineage>
        <taxon>Eukaryota</taxon>
        <taxon>Viridiplantae</taxon>
        <taxon>Streptophyta</taxon>
        <taxon>Embryophyta</taxon>
        <taxon>Tracheophyta</taxon>
        <taxon>Spermatophyta</taxon>
        <taxon>Magnoliopsida</taxon>
        <taxon>Liliopsida</taxon>
        <taxon>Acoraceae</taxon>
        <taxon>Acorus</taxon>
    </lineage>
</organism>
<evidence type="ECO:0000256" key="4">
    <source>
        <dbReference type="SAM" id="Coils"/>
    </source>
</evidence>
<evidence type="ECO:0000256" key="2">
    <source>
        <dbReference type="ARBA" id="ARBA00022737"/>
    </source>
</evidence>
<protein>
    <submittedName>
        <fullName evidence="7">Sucrose nonfermenting 4-like protein</fullName>
    </submittedName>
</protein>
<dbReference type="SUPFAM" id="SSF57997">
    <property type="entry name" value="Tropomyosin"/>
    <property type="match status" value="1"/>
</dbReference>
<keyword evidence="3" id="KW-0129">CBS domain</keyword>
<evidence type="ECO:0000256" key="5">
    <source>
        <dbReference type="SAM" id="MobiDB-lite"/>
    </source>
</evidence>
<dbReference type="InterPro" id="IPR046342">
    <property type="entry name" value="CBS_dom_sf"/>
</dbReference>
<evidence type="ECO:0000313" key="8">
    <source>
        <dbReference type="Proteomes" id="UP001179952"/>
    </source>
</evidence>